<evidence type="ECO:0000256" key="2">
    <source>
        <dbReference type="ARBA" id="ARBA00001946"/>
    </source>
</evidence>
<dbReference type="EMBL" id="AZBU02000005">
    <property type="protein sequence ID" value="TKR78258.1"/>
    <property type="molecule type" value="Genomic_DNA"/>
</dbReference>
<evidence type="ECO:0000259" key="7">
    <source>
        <dbReference type="Pfam" id="PF03828"/>
    </source>
</evidence>
<evidence type="ECO:0000256" key="6">
    <source>
        <dbReference type="SAM" id="MobiDB-lite"/>
    </source>
</evidence>
<evidence type="ECO:0000256" key="4">
    <source>
        <dbReference type="ARBA" id="ARBA00022723"/>
    </source>
</evidence>
<gene>
    <name evidence="9" type="ORF">L596_019095</name>
</gene>
<evidence type="ECO:0000256" key="5">
    <source>
        <dbReference type="ARBA" id="ARBA00022842"/>
    </source>
</evidence>
<feature type="domain" description="PAP-associated" evidence="7">
    <location>
        <begin position="929"/>
        <end position="981"/>
    </location>
</feature>
<dbReference type="Gene3D" id="3.30.460.10">
    <property type="entry name" value="Beta Polymerase, domain 2"/>
    <property type="match status" value="2"/>
</dbReference>
<reference evidence="9 10" key="1">
    <citation type="journal article" date="2015" name="Genome Biol.">
        <title>Comparative genomics of Steinernema reveals deeply conserved gene regulatory networks.</title>
        <authorList>
            <person name="Dillman A.R."/>
            <person name="Macchietto M."/>
            <person name="Porter C.F."/>
            <person name="Rogers A."/>
            <person name="Williams B."/>
            <person name="Antoshechkin I."/>
            <person name="Lee M.M."/>
            <person name="Goodwin Z."/>
            <person name="Lu X."/>
            <person name="Lewis E.E."/>
            <person name="Goodrich-Blair H."/>
            <person name="Stock S.P."/>
            <person name="Adams B.J."/>
            <person name="Sternberg P.W."/>
            <person name="Mortazavi A."/>
        </authorList>
    </citation>
    <scope>NUCLEOTIDE SEQUENCE [LARGE SCALE GENOMIC DNA]</scope>
    <source>
        <strain evidence="9 10">ALL</strain>
    </source>
</reference>
<name>A0A4U5N6U1_STECR</name>
<dbReference type="InterPro" id="IPR054708">
    <property type="entry name" value="MTPAP-like_central"/>
</dbReference>
<feature type="compositionally biased region" description="Basic residues" evidence="6">
    <location>
        <begin position="1045"/>
        <end position="1054"/>
    </location>
</feature>
<feature type="compositionally biased region" description="Polar residues" evidence="6">
    <location>
        <begin position="516"/>
        <end position="528"/>
    </location>
</feature>
<feature type="compositionally biased region" description="Polar residues" evidence="6">
    <location>
        <begin position="1055"/>
        <end position="1071"/>
    </location>
</feature>
<dbReference type="CDD" id="cd05402">
    <property type="entry name" value="NT_PAP_TUTase"/>
    <property type="match status" value="1"/>
</dbReference>
<comment type="caution">
    <text evidence="9">The sequence shown here is derived from an EMBL/GenBank/DDBJ whole genome shotgun (WGS) entry which is preliminary data.</text>
</comment>
<comment type="cofactor">
    <cofactor evidence="2">
        <name>Mg(2+)</name>
        <dbReference type="ChEBI" id="CHEBI:18420"/>
    </cofactor>
</comment>
<keyword evidence="4" id="KW-0479">Metal-binding</keyword>
<dbReference type="SUPFAM" id="SSF81631">
    <property type="entry name" value="PAP/OAS1 substrate-binding domain"/>
    <property type="match status" value="2"/>
</dbReference>
<evidence type="ECO:0000313" key="10">
    <source>
        <dbReference type="Proteomes" id="UP000298663"/>
    </source>
</evidence>
<dbReference type="GO" id="GO:0046872">
    <property type="term" value="F:metal ion binding"/>
    <property type="evidence" value="ECO:0007669"/>
    <property type="project" value="UniProtKB-KW"/>
</dbReference>
<comment type="cofactor">
    <cofactor evidence="1">
        <name>Mn(2+)</name>
        <dbReference type="ChEBI" id="CHEBI:29035"/>
    </cofactor>
</comment>
<reference evidence="9 10" key="2">
    <citation type="journal article" date="2019" name="G3 (Bethesda)">
        <title>Hybrid Assembly of the Genome of the Entomopathogenic Nematode Steinernema carpocapsae Identifies the X-Chromosome.</title>
        <authorList>
            <person name="Serra L."/>
            <person name="Macchietto M."/>
            <person name="Macias-Munoz A."/>
            <person name="McGill C.J."/>
            <person name="Rodriguez I.M."/>
            <person name="Rodriguez B."/>
            <person name="Murad R."/>
            <person name="Mortazavi A."/>
        </authorList>
    </citation>
    <scope>NUCLEOTIDE SEQUENCE [LARGE SCALE GENOMIC DNA]</scope>
    <source>
        <strain evidence="9 10">ALL</strain>
    </source>
</reference>
<keyword evidence="3" id="KW-0808">Transferase</keyword>
<keyword evidence="10" id="KW-1185">Reference proteome</keyword>
<feature type="compositionally biased region" description="Polar residues" evidence="6">
    <location>
        <begin position="1122"/>
        <end position="1133"/>
    </location>
</feature>
<feature type="domain" description="PAP-associated" evidence="7">
    <location>
        <begin position="382"/>
        <end position="430"/>
    </location>
</feature>
<proteinExistence type="predicted"/>
<dbReference type="AlphaFoldDB" id="A0A4U5N6U1"/>
<dbReference type="OrthoDB" id="5872049at2759"/>
<dbReference type="Pfam" id="PF03828">
    <property type="entry name" value="PAP_assoc"/>
    <property type="match status" value="2"/>
</dbReference>
<evidence type="ECO:0000256" key="3">
    <source>
        <dbReference type="ARBA" id="ARBA00022679"/>
    </source>
</evidence>
<feature type="region of interest" description="Disordered" evidence="6">
    <location>
        <begin position="1038"/>
        <end position="1133"/>
    </location>
</feature>
<organism evidence="9 10">
    <name type="scientific">Steinernema carpocapsae</name>
    <name type="common">Entomopathogenic nematode</name>
    <dbReference type="NCBI Taxonomy" id="34508"/>
    <lineage>
        <taxon>Eukaryota</taxon>
        <taxon>Metazoa</taxon>
        <taxon>Ecdysozoa</taxon>
        <taxon>Nematoda</taxon>
        <taxon>Chromadorea</taxon>
        <taxon>Rhabditida</taxon>
        <taxon>Tylenchina</taxon>
        <taxon>Panagrolaimomorpha</taxon>
        <taxon>Strongyloidoidea</taxon>
        <taxon>Steinernematidae</taxon>
        <taxon>Steinernema</taxon>
    </lineage>
</organism>
<dbReference type="Proteomes" id="UP000298663">
    <property type="component" value="Unassembled WGS sequence"/>
</dbReference>
<evidence type="ECO:0000259" key="8">
    <source>
        <dbReference type="Pfam" id="PF22600"/>
    </source>
</evidence>
<dbReference type="STRING" id="34508.A0A4U5N6U1"/>
<dbReference type="PANTHER" id="PTHR12271:SF66">
    <property type="entry name" value="TERMINAL URIDYLYLTRANSFERASE TAILOR"/>
    <property type="match status" value="1"/>
</dbReference>
<feature type="domain" description="Poly(A) RNA polymerase mitochondrial-like central palm" evidence="8">
    <location>
        <begin position="176"/>
        <end position="286"/>
    </location>
</feature>
<dbReference type="Pfam" id="PF22600">
    <property type="entry name" value="MTPAP-like_central"/>
    <property type="match status" value="2"/>
</dbReference>
<evidence type="ECO:0000256" key="1">
    <source>
        <dbReference type="ARBA" id="ARBA00001936"/>
    </source>
</evidence>
<feature type="compositionally biased region" description="Basic and acidic residues" evidence="6">
    <location>
        <begin position="1079"/>
        <end position="1100"/>
    </location>
</feature>
<dbReference type="InterPro" id="IPR043519">
    <property type="entry name" value="NT_sf"/>
</dbReference>
<accession>A0A4U5N6U1</accession>
<protein>
    <recommendedName>
        <fullName evidence="11">PAP-associated domain-containing protein</fullName>
    </recommendedName>
</protein>
<feature type="domain" description="Poly(A) RNA polymerase mitochondrial-like central palm" evidence="8">
    <location>
        <begin position="686"/>
        <end position="822"/>
    </location>
</feature>
<feature type="region of interest" description="Disordered" evidence="6">
    <location>
        <begin position="492"/>
        <end position="536"/>
    </location>
</feature>
<dbReference type="Gene3D" id="1.10.1410.10">
    <property type="match status" value="2"/>
</dbReference>
<dbReference type="SUPFAM" id="SSF81301">
    <property type="entry name" value="Nucleotidyltransferase"/>
    <property type="match status" value="2"/>
</dbReference>
<dbReference type="PANTHER" id="PTHR12271">
    <property type="entry name" value="POLY A POLYMERASE CID PAP -RELATED"/>
    <property type="match status" value="1"/>
</dbReference>
<dbReference type="GO" id="GO:1990817">
    <property type="term" value="F:poly(A) RNA polymerase activity"/>
    <property type="evidence" value="ECO:0007669"/>
    <property type="project" value="UniProtKB-ARBA"/>
</dbReference>
<keyword evidence="5" id="KW-0460">Magnesium</keyword>
<dbReference type="GO" id="GO:0031123">
    <property type="term" value="P:RNA 3'-end processing"/>
    <property type="evidence" value="ECO:0007669"/>
    <property type="project" value="TreeGrafter"/>
</dbReference>
<evidence type="ECO:0008006" key="11">
    <source>
        <dbReference type="Google" id="ProtNLM"/>
    </source>
</evidence>
<sequence>MFKKTDKIELNVQLTKQPVLSCIQLEVQLISSASEYNDARLLSGTKVNKKALMAAMKESFDVLKRIVIEGYEERRPADAGTEEIFRSCGFTPVESKKFPRAIFYCTKCDLHINTVPSGVNHAVHFYEHQVHSKVDKSRHQLRSIPSPSKKHAEAIVRLFKDCGSFDEAYGKVHAGSLISSLETILQRKFKECQVFLHGSHLTKCVGVESDINLTIVAPKVVPAHDLLQFLAERAEELRTIRTCRIVTHKYTPFLEFEYSRGGTVRTVRVSVNDRLAVLTDHLIALYFSIKPEFLALARIVRKWAEVSKVVNSGGIGVMKNVVHLMVVHFLQQRKLVPVLQGMCLEGRNNTPFDNWPEMQQQPYQNNLDVIGEKLSDFSESGNIGSLFLDFLRFYATEFDELSAVQVTQSAQLSRDSLEWRRKFIVIKDPYWNRNIYNMNKDIYVYVVNAITMSFVYFGTPRFRNGKRGFDVTLHTQDEFRVLSLLRRKKGKMARRELKRTKETSGDSPTMRDEEPNSNSSDEMQNGSVTELEPEAENGFTKNQASSIIFDVDLHDPEGRVYSRKFISSFSNQNGGRFDDRLRSLDLFNDPKKYEEWMQRGAVQVVGLHDYVFHLLFFEKGEDFISTSSAKDFEYTLDAKNFIYKNLSLSCSICQSVEHTEEGCPNWTNWDTSLSVNMSSPQKDFFSELTETAFASKRLKEGEVKKMYMLKDALEADIQRSHPNAYLSIFGSICTGFGTTGSDIDLCLRFADHPSLDTNCNVITLITQISKNLDSSEYADVQVVAHAKVPIIKFRHVPTGIDGDISIYNCLGIQNSDLLKFYCDYDKRIAPLGVLIKMWAKTCSFNNPSQGSLSSYALVIMLLHYLQRTELPVLPNLQELEGNESTCPQELLVEGYDTRFCRSAPFIVSFKNRQPHSIVQGGFAYPNESSLADLFVGFLDYFTRFDWSSNVVQIRRSENLTKVEKNWFDRPFCIEDPFKLHHNLSSAVNRNVGRYIMDTMCQTRQRMGELQAKGTSTFQDVQAFLDSCRLPEDRVHLISRADNRRKYTRPAKKKPSTSVSPEEQTVKINSEAKSPLVKPVKQDAVHTPSKQKEKHNQYIKEKHMKHEAKSKSERNRLRKMERGSSSNKGFPSDF</sequence>
<evidence type="ECO:0000313" key="9">
    <source>
        <dbReference type="EMBL" id="TKR78258.1"/>
    </source>
</evidence>
<feature type="compositionally biased region" description="Basic and acidic residues" evidence="6">
    <location>
        <begin position="493"/>
        <end position="514"/>
    </location>
</feature>
<feature type="compositionally biased region" description="Basic and acidic residues" evidence="6">
    <location>
        <begin position="1106"/>
        <end position="1121"/>
    </location>
</feature>
<dbReference type="InterPro" id="IPR002058">
    <property type="entry name" value="PAP_assoc"/>
</dbReference>